<proteinExistence type="predicted"/>
<keyword evidence="1" id="KW-0479">Metal-binding</keyword>
<evidence type="ECO:0000313" key="4">
    <source>
        <dbReference type="EMBL" id="PWK95674.1"/>
    </source>
</evidence>
<dbReference type="STRING" id="574096.HA38_03340"/>
<dbReference type="SUPFAM" id="SSF51182">
    <property type="entry name" value="RmlC-like cupins"/>
    <property type="match status" value="1"/>
</dbReference>
<dbReference type="InterPro" id="IPR013096">
    <property type="entry name" value="Cupin_2"/>
</dbReference>
<dbReference type="PANTHER" id="PTHR35848">
    <property type="entry name" value="OXALATE-BINDING PROTEIN"/>
    <property type="match status" value="1"/>
</dbReference>
<dbReference type="AlphaFoldDB" id="A0A2V2B8T5"/>
<gene>
    <name evidence="4" type="ORF">C7431_10774</name>
</gene>
<evidence type="ECO:0000256" key="2">
    <source>
        <dbReference type="SAM" id="MobiDB-lite"/>
    </source>
</evidence>
<reference evidence="4 5" key="1">
    <citation type="submission" date="2018-05" db="EMBL/GenBank/DDBJ databases">
        <title>Genomic Encyclopedia of Type Strains, Phase IV (KMG-V): Genome sequencing to study the core and pangenomes of soil and plant-associated prokaryotes.</title>
        <authorList>
            <person name="Whitman W."/>
        </authorList>
    </citation>
    <scope>NUCLEOTIDE SEQUENCE [LARGE SCALE GENOMIC DNA]</scope>
    <source>
        <strain evidence="4 5">PNA 200-10</strain>
    </source>
</reference>
<keyword evidence="4" id="KW-0413">Isomerase</keyword>
<evidence type="ECO:0000259" key="3">
    <source>
        <dbReference type="Pfam" id="PF07883"/>
    </source>
</evidence>
<dbReference type="Pfam" id="PF07883">
    <property type="entry name" value="Cupin_2"/>
    <property type="match status" value="1"/>
</dbReference>
<dbReference type="Gene3D" id="2.60.120.10">
    <property type="entry name" value="Jelly Rolls"/>
    <property type="match status" value="1"/>
</dbReference>
<feature type="domain" description="Cupin type-2" evidence="3">
    <location>
        <begin position="32"/>
        <end position="99"/>
    </location>
</feature>
<organism evidence="4 5">
    <name type="scientific">Pantoea allii</name>
    <dbReference type="NCBI Taxonomy" id="574096"/>
    <lineage>
        <taxon>Bacteria</taxon>
        <taxon>Pseudomonadati</taxon>
        <taxon>Pseudomonadota</taxon>
        <taxon>Gammaproteobacteria</taxon>
        <taxon>Enterobacterales</taxon>
        <taxon>Erwiniaceae</taxon>
        <taxon>Pantoea</taxon>
    </lineage>
</organism>
<dbReference type="InterPro" id="IPR051610">
    <property type="entry name" value="GPI/OXD"/>
</dbReference>
<dbReference type="EMBL" id="QGHF01000007">
    <property type="protein sequence ID" value="PWK95674.1"/>
    <property type="molecule type" value="Genomic_DNA"/>
</dbReference>
<dbReference type="PANTHER" id="PTHR35848:SF9">
    <property type="entry name" value="SLL1358 PROTEIN"/>
    <property type="match status" value="1"/>
</dbReference>
<dbReference type="Proteomes" id="UP000245981">
    <property type="component" value="Unassembled WGS sequence"/>
</dbReference>
<feature type="compositionally biased region" description="Polar residues" evidence="2">
    <location>
        <begin position="91"/>
        <end position="104"/>
    </location>
</feature>
<name>A0A2V2B8T5_9GAMM</name>
<dbReference type="GO" id="GO:0046872">
    <property type="term" value="F:metal ion binding"/>
    <property type="evidence" value="ECO:0007669"/>
    <property type="project" value="UniProtKB-KW"/>
</dbReference>
<evidence type="ECO:0000256" key="1">
    <source>
        <dbReference type="ARBA" id="ARBA00022723"/>
    </source>
</evidence>
<protein>
    <submittedName>
        <fullName evidence="4">Mannose-6-phosphate isomerase-like protein (Cupin superfamily)</fullName>
    </submittedName>
</protein>
<dbReference type="InterPro" id="IPR011051">
    <property type="entry name" value="RmlC_Cupin_sf"/>
</dbReference>
<comment type="caution">
    <text evidence="4">The sequence shown here is derived from an EMBL/GenBank/DDBJ whole genome shotgun (WGS) entry which is preliminary data.</text>
</comment>
<dbReference type="RefSeq" id="WP_109717681.1">
    <property type="nucleotide sequence ID" value="NZ_QGHF01000007.1"/>
</dbReference>
<dbReference type="GO" id="GO:0016853">
    <property type="term" value="F:isomerase activity"/>
    <property type="evidence" value="ECO:0007669"/>
    <property type="project" value="UniProtKB-KW"/>
</dbReference>
<feature type="region of interest" description="Disordered" evidence="2">
    <location>
        <begin position="79"/>
        <end position="112"/>
    </location>
</feature>
<dbReference type="InterPro" id="IPR014710">
    <property type="entry name" value="RmlC-like_jellyroll"/>
</dbReference>
<evidence type="ECO:0000313" key="5">
    <source>
        <dbReference type="Proteomes" id="UP000245981"/>
    </source>
</evidence>
<dbReference type="OrthoDB" id="9806121at2"/>
<sequence length="112" mass="12818">MISKDNAEHYVWGNNCDGWHFVKSQDLSIIYEHMPPATSETRHVHSRTRQFFFILEGQLTMEIEGVVHRLQAQQGIEIPPGARHQARNDSSDSVTFLVISQPTTRGDRTDLT</sequence>
<accession>A0A2V2B8T5</accession>